<comment type="caution">
    <text evidence="2">The sequence shown here is derived from an EMBL/GenBank/DDBJ whole genome shotgun (WGS) entry which is preliminary data.</text>
</comment>
<reference evidence="2 3" key="1">
    <citation type="submission" date="2015-05" db="EMBL/GenBank/DDBJ databases">
        <title>Distinctive expansion of gene families associated with plant cell wall degradation and secondary metabolism in the genomes of grapevine trunk pathogens.</title>
        <authorList>
            <person name="Lawrence D.P."/>
            <person name="Travadon R."/>
            <person name="Rolshausen P.E."/>
            <person name="Baumgartner K."/>
        </authorList>
    </citation>
    <scope>NUCLEOTIDE SEQUENCE [LARGE SCALE GENOMIC DNA]</scope>
    <source>
        <strain evidence="2">UCRPC4</strain>
    </source>
</reference>
<dbReference type="EMBL" id="LCWF01000251">
    <property type="protein sequence ID" value="KKY13890.1"/>
    <property type="molecule type" value="Genomic_DNA"/>
</dbReference>
<sequence length="367" mass="41587">MPTVSPTASSPSSDQGVPQRGNQGIRVTRGVRISSTQVPSDISELTQVPLSDAQWKACFVPADHISDWERLKSTPGISFIRETHDAKFYEFAINESYILWLKDHNFSFEIDKYHERTRPLEAEALVAGARPALWRTQSRFLRTVMEGIRGKQSRGLESLCRRIAPPELRIPIELSILNYDVLKSAPEVQTKLVQSLVFLCLSSLTHYDSSSVIELLKKDENDLLEIFRKNGIDLFKPGSAFADWNVEFHKISLIRRLLVICGGDKDNEQYIFDESNTAHDNLIFYASLVGTAGSNIFGNFDSHAIREQCSKSKVFTDEDLRSLDVQKWTDQLRDKLPIGFPPGQLNIPAELIHRIGISQVNDIHFQM</sequence>
<organism evidence="2 3">
    <name type="scientific">Phaeomoniella chlamydospora</name>
    <name type="common">Phaeoacremonium chlamydosporum</name>
    <dbReference type="NCBI Taxonomy" id="158046"/>
    <lineage>
        <taxon>Eukaryota</taxon>
        <taxon>Fungi</taxon>
        <taxon>Dikarya</taxon>
        <taxon>Ascomycota</taxon>
        <taxon>Pezizomycotina</taxon>
        <taxon>Eurotiomycetes</taxon>
        <taxon>Chaetothyriomycetidae</taxon>
        <taxon>Phaeomoniellales</taxon>
        <taxon>Phaeomoniellaceae</taxon>
        <taxon>Phaeomoniella</taxon>
    </lineage>
</organism>
<evidence type="ECO:0000256" key="1">
    <source>
        <dbReference type="SAM" id="MobiDB-lite"/>
    </source>
</evidence>
<keyword evidence="3" id="KW-1185">Reference proteome</keyword>
<dbReference type="OrthoDB" id="5370596at2759"/>
<dbReference type="Proteomes" id="UP000053317">
    <property type="component" value="Unassembled WGS sequence"/>
</dbReference>
<name>A0A0G2G9S9_PHACM</name>
<dbReference type="AlphaFoldDB" id="A0A0G2G9S9"/>
<protein>
    <submittedName>
        <fullName evidence="2">Uncharacterized protein</fullName>
    </submittedName>
</protein>
<evidence type="ECO:0000313" key="2">
    <source>
        <dbReference type="EMBL" id="KKY13890.1"/>
    </source>
</evidence>
<evidence type="ECO:0000313" key="3">
    <source>
        <dbReference type="Proteomes" id="UP000053317"/>
    </source>
</evidence>
<accession>A0A0G2G9S9</accession>
<feature type="compositionally biased region" description="Low complexity" evidence="1">
    <location>
        <begin position="1"/>
        <end position="13"/>
    </location>
</feature>
<gene>
    <name evidence="2" type="ORF">UCRPC4_g06906</name>
</gene>
<feature type="region of interest" description="Disordered" evidence="1">
    <location>
        <begin position="1"/>
        <end position="28"/>
    </location>
</feature>
<proteinExistence type="predicted"/>
<reference evidence="2 3" key="2">
    <citation type="submission" date="2015-05" db="EMBL/GenBank/DDBJ databases">
        <authorList>
            <person name="Morales-Cruz A."/>
            <person name="Amrine K.C."/>
            <person name="Cantu D."/>
        </authorList>
    </citation>
    <scope>NUCLEOTIDE SEQUENCE [LARGE SCALE GENOMIC DNA]</scope>
    <source>
        <strain evidence="2">UCRPC4</strain>
    </source>
</reference>